<keyword evidence="7" id="KW-0805">Transcription regulation</keyword>
<evidence type="ECO:0000256" key="8">
    <source>
        <dbReference type="ARBA" id="ARBA00023163"/>
    </source>
</evidence>
<evidence type="ECO:0000313" key="13">
    <source>
        <dbReference type="Proteomes" id="UP001196413"/>
    </source>
</evidence>
<organism evidence="12 13">
    <name type="scientific">Parelaphostrongylus tenuis</name>
    <name type="common">Meningeal worm</name>
    <dbReference type="NCBI Taxonomy" id="148309"/>
    <lineage>
        <taxon>Eukaryota</taxon>
        <taxon>Metazoa</taxon>
        <taxon>Ecdysozoa</taxon>
        <taxon>Nematoda</taxon>
        <taxon>Chromadorea</taxon>
        <taxon>Rhabditida</taxon>
        <taxon>Rhabditina</taxon>
        <taxon>Rhabditomorpha</taxon>
        <taxon>Strongyloidea</taxon>
        <taxon>Metastrongylidae</taxon>
        <taxon>Parelaphostrongylus</taxon>
    </lineage>
</organism>
<dbReference type="PANTHER" id="PTHR24394">
    <property type="entry name" value="ZINC FINGER PROTEIN"/>
    <property type="match status" value="1"/>
</dbReference>
<comment type="subcellular location">
    <subcellularLocation>
        <location evidence="1">Nucleus</location>
    </subcellularLocation>
</comment>
<keyword evidence="9" id="KW-0539">Nucleus</keyword>
<reference evidence="12" key="1">
    <citation type="submission" date="2021-06" db="EMBL/GenBank/DDBJ databases">
        <title>Parelaphostrongylus tenuis whole genome reference sequence.</title>
        <authorList>
            <person name="Garwood T.J."/>
            <person name="Larsen P.A."/>
            <person name="Fountain-Jones N.M."/>
            <person name="Garbe J.R."/>
            <person name="Macchietto M.G."/>
            <person name="Kania S.A."/>
            <person name="Gerhold R.W."/>
            <person name="Richards J.E."/>
            <person name="Wolf T.M."/>
        </authorList>
    </citation>
    <scope>NUCLEOTIDE SEQUENCE</scope>
    <source>
        <strain evidence="12">MNPRO001-30</strain>
        <tissue evidence="12">Meninges</tissue>
    </source>
</reference>
<keyword evidence="6" id="KW-0862">Zinc</keyword>
<feature type="domain" description="C2H2-type" evidence="11">
    <location>
        <begin position="117"/>
        <end position="144"/>
    </location>
</feature>
<evidence type="ECO:0000256" key="10">
    <source>
        <dbReference type="PROSITE-ProRule" id="PRU00042"/>
    </source>
</evidence>
<comment type="caution">
    <text evidence="12">The sequence shown here is derived from an EMBL/GenBank/DDBJ whole genome shotgun (WGS) entry which is preliminary data.</text>
</comment>
<name>A0AAD5WE38_PARTN</name>
<evidence type="ECO:0000313" key="12">
    <source>
        <dbReference type="EMBL" id="KAJ1366995.1"/>
    </source>
</evidence>
<feature type="domain" description="C2H2-type" evidence="11">
    <location>
        <begin position="89"/>
        <end position="116"/>
    </location>
</feature>
<sequence length="387" mass="42681">MQTFVTYNTLLMPNLQKSQLIAHETTHVPPAVVGSPKQNAQAADDIVPDKDTTASSVIGDYQCKFCGKRYAYASSLYVHTRLHTGERPFRCQFCDKSFTNQGNMQVHKRVHTGERPYTCNSCGKSYAQKVGLNIHLEHCAAPLPERRSKSPVNTDIDFDSSDGNRKVDFSLPNIYPKSSSPMGVTPLNSSSTFTQWNIPDILDRQPVSSYEFHPAHTITTTDAAPAVMPFRAPEPPPPDFGPLKASKPPMHRDVTMSETSAFYAPTCTKSIEPMLDEMTTLKGLVESGLSSQLLPLPSLLSQQLLNTQLLIQQLQNNDALLSILNHNVSTIHHPPVPSTAPSVQTTALPHSFFESLFPACLVQSSLPISYQPTLQYSMEAKPESMLV</sequence>
<dbReference type="FunFam" id="3.30.160.60:FF:000193">
    <property type="entry name" value="Zinc finger protein 300"/>
    <property type="match status" value="1"/>
</dbReference>
<keyword evidence="4" id="KW-0677">Repeat</keyword>
<dbReference type="GO" id="GO:0000981">
    <property type="term" value="F:DNA-binding transcription factor activity, RNA polymerase II-specific"/>
    <property type="evidence" value="ECO:0007669"/>
    <property type="project" value="TreeGrafter"/>
</dbReference>
<keyword evidence="3" id="KW-0479">Metal-binding</keyword>
<dbReference type="SUPFAM" id="SSF57667">
    <property type="entry name" value="beta-beta-alpha zinc fingers"/>
    <property type="match status" value="2"/>
</dbReference>
<dbReference type="FunFam" id="3.30.160.60:FF:000328">
    <property type="entry name" value="Zinc finger protein 1079"/>
    <property type="match status" value="1"/>
</dbReference>
<dbReference type="FunFam" id="3.30.160.60:FF:003017">
    <property type="entry name" value="Si:cabz01054396.2"/>
    <property type="match status" value="1"/>
</dbReference>
<dbReference type="PROSITE" id="PS00028">
    <property type="entry name" value="ZINC_FINGER_C2H2_1"/>
    <property type="match status" value="2"/>
</dbReference>
<evidence type="ECO:0000256" key="1">
    <source>
        <dbReference type="ARBA" id="ARBA00004123"/>
    </source>
</evidence>
<evidence type="ECO:0000256" key="4">
    <source>
        <dbReference type="ARBA" id="ARBA00022737"/>
    </source>
</evidence>
<protein>
    <recommendedName>
        <fullName evidence="11">C2H2-type domain-containing protein</fullName>
    </recommendedName>
</protein>
<accession>A0AAD5WE38</accession>
<feature type="domain" description="C2H2-type" evidence="11">
    <location>
        <begin position="61"/>
        <end position="88"/>
    </location>
</feature>
<dbReference type="EMBL" id="JAHQIW010005744">
    <property type="protein sequence ID" value="KAJ1366995.1"/>
    <property type="molecule type" value="Genomic_DNA"/>
</dbReference>
<dbReference type="PANTHER" id="PTHR24394:SF29">
    <property type="entry name" value="MYONEURIN"/>
    <property type="match status" value="1"/>
</dbReference>
<evidence type="ECO:0000256" key="2">
    <source>
        <dbReference type="ARBA" id="ARBA00006991"/>
    </source>
</evidence>
<keyword evidence="13" id="KW-1185">Reference proteome</keyword>
<evidence type="ECO:0000259" key="11">
    <source>
        <dbReference type="PROSITE" id="PS50157"/>
    </source>
</evidence>
<evidence type="ECO:0000256" key="3">
    <source>
        <dbReference type="ARBA" id="ARBA00022723"/>
    </source>
</evidence>
<dbReference type="SMART" id="SM00355">
    <property type="entry name" value="ZnF_C2H2"/>
    <property type="match status" value="3"/>
</dbReference>
<dbReference type="InterPro" id="IPR013087">
    <property type="entry name" value="Znf_C2H2_type"/>
</dbReference>
<dbReference type="Gene3D" id="3.30.160.60">
    <property type="entry name" value="Classic Zinc Finger"/>
    <property type="match status" value="3"/>
</dbReference>
<gene>
    <name evidence="12" type="ORF">KIN20_027822</name>
</gene>
<dbReference type="GO" id="GO:0008270">
    <property type="term" value="F:zinc ion binding"/>
    <property type="evidence" value="ECO:0007669"/>
    <property type="project" value="UniProtKB-KW"/>
</dbReference>
<evidence type="ECO:0000256" key="6">
    <source>
        <dbReference type="ARBA" id="ARBA00022833"/>
    </source>
</evidence>
<dbReference type="Pfam" id="PF00096">
    <property type="entry name" value="zf-C2H2"/>
    <property type="match status" value="3"/>
</dbReference>
<dbReference type="Proteomes" id="UP001196413">
    <property type="component" value="Unassembled WGS sequence"/>
</dbReference>
<evidence type="ECO:0000256" key="7">
    <source>
        <dbReference type="ARBA" id="ARBA00023015"/>
    </source>
</evidence>
<keyword evidence="8" id="KW-0804">Transcription</keyword>
<proteinExistence type="inferred from homology"/>
<keyword evidence="5 10" id="KW-0863">Zinc-finger</keyword>
<dbReference type="InterPro" id="IPR036236">
    <property type="entry name" value="Znf_C2H2_sf"/>
</dbReference>
<dbReference type="GO" id="GO:0005634">
    <property type="term" value="C:nucleus"/>
    <property type="evidence" value="ECO:0007669"/>
    <property type="project" value="UniProtKB-SubCell"/>
</dbReference>
<evidence type="ECO:0000256" key="5">
    <source>
        <dbReference type="ARBA" id="ARBA00022771"/>
    </source>
</evidence>
<comment type="similarity">
    <text evidence="2">Belongs to the krueppel C2H2-type zinc-finger protein family.</text>
</comment>
<dbReference type="PROSITE" id="PS50157">
    <property type="entry name" value="ZINC_FINGER_C2H2_2"/>
    <property type="match status" value="3"/>
</dbReference>
<dbReference type="AlphaFoldDB" id="A0AAD5WE38"/>
<evidence type="ECO:0000256" key="9">
    <source>
        <dbReference type="ARBA" id="ARBA00023242"/>
    </source>
</evidence>